<comment type="similarity">
    <text evidence="1">Belongs to the PanB family.</text>
</comment>
<dbReference type="OrthoDB" id="9781789at2"/>
<dbReference type="PIRSF" id="PIRSF000388">
    <property type="entry name" value="Pantoate_hydroxy_MeTrfase"/>
    <property type="match status" value="1"/>
</dbReference>
<dbReference type="Gene3D" id="3.20.20.60">
    <property type="entry name" value="Phosphoenolpyruvate-binding domains"/>
    <property type="match status" value="1"/>
</dbReference>
<evidence type="ECO:0000256" key="7">
    <source>
        <dbReference type="PIRSR" id="PIRSR000388-1"/>
    </source>
</evidence>
<feature type="active site" description="Proton acceptor" evidence="7">
    <location>
        <position position="183"/>
    </location>
</feature>
<evidence type="ECO:0000256" key="1">
    <source>
        <dbReference type="ARBA" id="ARBA00008676"/>
    </source>
</evidence>
<dbReference type="GO" id="GO:0015940">
    <property type="term" value="P:pantothenate biosynthetic process"/>
    <property type="evidence" value="ECO:0007669"/>
    <property type="project" value="UniProtKB-KW"/>
</dbReference>
<evidence type="ECO:0000313" key="9">
    <source>
        <dbReference type="Proteomes" id="UP000235005"/>
    </source>
</evidence>
<proteinExistence type="inferred from homology"/>
<evidence type="ECO:0000313" key="8">
    <source>
        <dbReference type="EMBL" id="PLW67835.1"/>
    </source>
</evidence>
<keyword evidence="4" id="KW-0566">Pantothenate biosynthesis</keyword>
<evidence type="ECO:0000256" key="3">
    <source>
        <dbReference type="ARBA" id="ARBA00012618"/>
    </source>
</evidence>
<dbReference type="InterPro" id="IPR003700">
    <property type="entry name" value="Pantoate_hydroxy_MeTrfase"/>
</dbReference>
<comment type="subunit">
    <text evidence="2">Homodecamer; pentamer of dimers.</text>
</comment>
<evidence type="ECO:0000256" key="2">
    <source>
        <dbReference type="ARBA" id="ARBA00011424"/>
    </source>
</evidence>
<dbReference type="GO" id="GO:0005737">
    <property type="term" value="C:cytoplasm"/>
    <property type="evidence" value="ECO:0007669"/>
    <property type="project" value="TreeGrafter"/>
</dbReference>
<dbReference type="PANTHER" id="PTHR20881:SF0">
    <property type="entry name" value="3-METHYL-2-OXOBUTANOATE HYDROXYMETHYLTRANSFERASE"/>
    <property type="match status" value="1"/>
</dbReference>
<sequence>MSKLTVKALKELKGQRKIAMCSSFDYFHARACELAGLDAIGAAGSFINFFVRGRLSANDDTLEDALLALEGVRNGAPNTFIFMLPPFADEFCGVEQSLRNSATLYAAGADAIRIQGASKTKLQKMEVMTQEGIPVGGHLGLMPRFTTWFGGFKCQGKNARDALRIYEEAKRVKEAGACWIELECVPYKVAAEITKRVGIPIIGIGSGPDCDGEVQVHLDTLGLQNFHIPKHSKVYTRFHEESIEHVTTYRNEVVGGTFPTTDYGFKIDDDEFDLFMNEVEKVS</sequence>
<evidence type="ECO:0000256" key="6">
    <source>
        <dbReference type="ARBA" id="ARBA00022723"/>
    </source>
</evidence>
<dbReference type="AlphaFoldDB" id="A0A2N5X003"/>
<dbReference type="EMBL" id="PKUS01000023">
    <property type="protein sequence ID" value="PLW67835.1"/>
    <property type="molecule type" value="Genomic_DNA"/>
</dbReference>
<dbReference type="SUPFAM" id="SSF51621">
    <property type="entry name" value="Phosphoenolpyruvate/pyruvate domain"/>
    <property type="match status" value="1"/>
</dbReference>
<dbReference type="GO" id="GO:0003864">
    <property type="term" value="F:3-methyl-2-oxobutanoate hydroxymethyltransferase activity"/>
    <property type="evidence" value="ECO:0007669"/>
    <property type="project" value="UniProtKB-EC"/>
</dbReference>
<dbReference type="EC" id="2.1.2.11" evidence="3"/>
<keyword evidence="9" id="KW-1185">Reference proteome</keyword>
<comment type="caution">
    <text evidence="8">The sequence shown here is derived from an EMBL/GenBank/DDBJ whole genome shotgun (WGS) entry which is preliminary data.</text>
</comment>
<dbReference type="InterPro" id="IPR015813">
    <property type="entry name" value="Pyrv/PenolPyrv_kinase-like_dom"/>
</dbReference>
<accession>A0A2N5X003</accession>
<name>A0A2N5X003_9GAMM</name>
<evidence type="ECO:0000256" key="4">
    <source>
        <dbReference type="ARBA" id="ARBA00022655"/>
    </source>
</evidence>
<dbReference type="Proteomes" id="UP000235005">
    <property type="component" value="Unassembled WGS sequence"/>
</dbReference>
<protein>
    <recommendedName>
        <fullName evidence="3">3-methyl-2-oxobutanoate hydroxymethyltransferase</fullName>
        <ecNumber evidence="3">2.1.2.11</ecNumber>
    </recommendedName>
</protein>
<evidence type="ECO:0000256" key="5">
    <source>
        <dbReference type="ARBA" id="ARBA00022679"/>
    </source>
</evidence>
<dbReference type="RefSeq" id="WP_101518602.1">
    <property type="nucleotide sequence ID" value="NZ_PKUS01000023.1"/>
</dbReference>
<keyword evidence="5" id="KW-0808">Transferase</keyword>
<dbReference type="GO" id="GO:0000287">
    <property type="term" value="F:magnesium ion binding"/>
    <property type="evidence" value="ECO:0007669"/>
    <property type="project" value="TreeGrafter"/>
</dbReference>
<dbReference type="Pfam" id="PF02548">
    <property type="entry name" value="Pantoate_transf"/>
    <property type="match status" value="1"/>
</dbReference>
<organism evidence="8 9">
    <name type="scientific">Pseudohalioglobus lutimaris</name>
    <dbReference type="NCBI Taxonomy" id="1737061"/>
    <lineage>
        <taxon>Bacteria</taxon>
        <taxon>Pseudomonadati</taxon>
        <taxon>Pseudomonadota</taxon>
        <taxon>Gammaproteobacteria</taxon>
        <taxon>Cellvibrionales</taxon>
        <taxon>Halieaceae</taxon>
        <taxon>Pseudohalioglobus</taxon>
    </lineage>
</organism>
<keyword evidence="6" id="KW-0479">Metal-binding</keyword>
<dbReference type="PANTHER" id="PTHR20881">
    <property type="entry name" value="3-METHYL-2-OXOBUTANOATE HYDROXYMETHYLTRANSFERASE"/>
    <property type="match status" value="1"/>
</dbReference>
<gene>
    <name evidence="8" type="ORF">C0039_15570</name>
</gene>
<reference evidence="8 9" key="1">
    <citation type="submission" date="2018-01" db="EMBL/GenBank/DDBJ databases">
        <title>The draft genome sequence of Halioglobus lutimaris HF004.</title>
        <authorList>
            <person name="Du Z.-J."/>
            <person name="Shi M.-J."/>
        </authorList>
    </citation>
    <scope>NUCLEOTIDE SEQUENCE [LARGE SCALE GENOMIC DNA]</scope>
    <source>
        <strain evidence="8 9">HF004</strain>
    </source>
</reference>
<dbReference type="InterPro" id="IPR040442">
    <property type="entry name" value="Pyrv_kinase-like_dom_sf"/>
</dbReference>